<name>A0ACA9R639_9GLOM</name>
<proteinExistence type="predicted"/>
<evidence type="ECO:0000313" key="2">
    <source>
        <dbReference type="Proteomes" id="UP000789920"/>
    </source>
</evidence>
<dbReference type="Proteomes" id="UP000789920">
    <property type="component" value="Unassembled WGS sequence"/>
</dbReference>
<comment type="caution">
    <text evidence="1">The sequence shown here is derived from an EMBL/GenBank/DDBJ whole genome shotgun (WGS) entry which is preliminary data.</text>
</comment>
<feature type="non-terminal residue" evidence="1">
    <location>
        <position position="205"/>
    </location>
</feature>
<dbReference type="EMBL" id="CAJVQC010043902">
    <property type="protein sequence ID" value="CAG8778484.1"/>
    <property type="molecule type" value="Genomic_DNA"/>
</dbReference>
<keyword evidence="2" id="KW-1185">Reference proteome</keyword>
<organism evidence="1 2">
    <name type="scientific">Racocetra persica</name>
    <dbReference type="NCBI Taxonomy" id="160502"/>
    <lineage>
        <taxon>Eukaryota</taxon>
        <taxon>Fungi</taxon>
        <taxon>Fungi incertae sedis</taxon>
        <taxon>Mucoromycota</taxon>
        <taxon>Glomeromycotina</taxon>
        <taxon>Glomeromycetes</taxon>
        <taxon>Diversisporales</taxon>
        <taxon>Gigasporaceae</taxon>
        <taxon>Racocetra</taxon>
    </lineage>
</organism>
<evidence type="ECO:0000313" key="1">
    <source>
        <dbReference type="EMBL" id="CAG8778484.1"/>
    </source>
</evidence>
<gene>
    <name evidence="1" type="ORF">RPERSI_LOCUS17233</name>
</gene>
<reference evidence="1" key="1">
    <citation type="submission" date="2021-06" db="EMBL/GenBank/DDBJ databases">
        <authorList>
            <person name="Kallberg Y."/>
            <person name="Tangrot J."/>
            <person name="Rosling A."/>
        </authorList>
    </citation>
    <scope>NUCLEOTIDE SEQUENCE</scope>
    <source>
        <strain evidence="1">MA461A</strain>
    </source>
</reference>
<protein>
    <submittedName>
        <fullName evidence="1">28862_t:CDS:1</fullName>
    </submittedName>
</protein>
<feature type="non-terminal residue" evidence="1">
    <location>
        <position position="1"/>
    </location>
</feature>
<accession>A0ACA9R639</accession>
<sequence length="205" mass="23753">HVPSSRHSRQLSMERPHNGKIISKIICSPRMKYVGTWSNDDKSVVLWSIITGQQHLRYENEISRTSITEPVTLSAVSDNMHVVIKTNSYHLNFEIFDVSTKQKPLLQFPNSRNIIDRSEFTRNGDFVVISNFPSYRAYIFTPTPPDSNSLVEWILTSMLELNYFSDSFITIQGNLILFNNKTFQLTSWIIKTREFQANGPIDWGY</sequence>